<dbReference type="Pfam" id="PF07807">
    <property type="entry name" value="RED_C"/>
    <property type="match status" value="1"/>
</dbReference>
<proteinExistence type="predicted"/>
<accession>A0A0C2J2A7</accession>
<sequence length="277" mass="32633">MQKLVTYHYNCPHCKYSDSYIGGSNGTCFFAKPVVKTFRHHENEHRRTDIVLTARSTRAIDPKEIRITEYLICLRANPRSQSLNSHIRTKLRNGRIRSRPKRKRYLRLHIETEFSFFRNQAKERRDGLTDDLNVNELSNLLNQPTEDKSRFYFLFICEPHCLDQPLPSENEENKVKEGSKNLKEILIQLQISKKTFVNPWDFTTQEEYNKYLETKKQVSKGIRQSQKKPVDKKKKQSAQKDKVKLDKELDKINQVSVSITPDHVRTKVNSKVNSLLI</sequence>
<comment type="caution">
    <text evidence="3">The sequence shown here is derived from an EMBL/GenBank/DDBJ whole genome shotgun (WGS) entry which is preliminary data.</text>
</comment>
<dbReference type="InterPro" id="IPR012492">
    <property type="entry name" value="RED_C"/>
</dbReference>
<keyword evidence="4" id="KW-1185">Reference proteome</keyword>
<dbReference type="Proteomes" id="UP000031668">
    <property type="component" value="Unassembled WGS sequence"/>
</dbReference>
<reference evidence="3 4" key="1">
    <citation type="journal article" date="2014" name="Genome Biol. Evol.">
        <title>The genome of the myxosporean Thelohanellus kitauei shows adaptations to nutrient acquisition within its fish host.</title>
        <authorList>
            <person name="Yang Y."/>
            <person name="Xiong J."/>
            <person name="Zhou Z."/>
            <person name="Huo F."/>
            <person name="Miao W."/>
            <person name="Ran C."/>
            <person name="Liu Y."/>
            <person name="Zhang J."/>
            <person name="Feng J."/>
            <person name="Wang M."/>
            <person name="Wang M."/>
            <person name="Wang L."/>
            <person name="Yao B."/>
        </authorList>
    </citation>
    <scope>NUCLEOTIDE SEQUENCE [LARGE SCALE GENOMIC DNA]</scope>
    <source>
        <strain evidence="3">Wuqing</strain>
    </source>
</reference>
<evidence type="ECO:0000259" key="2">
    <source>
        <dbReference type="Pfam" id="PF07807"/>
    </source>
</evidence>
<evidence type="ECO:0000256" key="1">
    <source>
        <dbReference type="SAM" id="MobiDB-lite"/>
    </source>
</evidence>
<protein>
    <recommendedName>
        <fullName evidence="2">Protein RED C-terminal domain-containing protein</fullName>
    </recommendedName>
</protein>
<organism evidence="3 4">
    <name type="scientific">Thelohanellus kitauei</name>
    <name type="common">Myxosporean</name>
    <dbReference type="NCBI Taxonomy" id="669202"/>
    <lineage>
        <taxon>Eukaryota</taxon>
        <taxon>Metazoa</taxon>
        <taxon>Cnidaria</taxon>
        <taxon>Myxozoa</taxon>
        <taxon>Myxosporea</taxon>
        <taxon>Bivalvulida</taxon>
        <taxon>Platysporina</taxon>
        <taxon>Myxobolidae</taxon>
        <taxon>Thelohanellus</taxon>
    </lineage>
</organism>
<dbReference type="AlphaFoldDB" id="A0A0C2J2A7"/>
<gene>
    <name evidence="3" type="ORF">RF11_07898</name>
</gene>
<feature type="domain" description="Protein RED C-terminal" evidence="2">
    <location>
        <begin position="192"/>
        <end position="255"/>
    </location>
</feature>
<name>A0A0C2J2A7_THEKT</name>
<evidence type="ECO:0000313" key="3">
    <source>
        <dbReference type="EMBL" id="KII63217.1"/>
    </source>
</evidence>
<dbReference type="EMBL" id="JWZT01004760">
    <property type="protein sequence ID" value="KII63217.1"/>
    <property type="molecule type" value="Genomic_DNA"/>
</dbReference>
<evidence type="ECO:0000313" key="4">
    <source>
        <dbReference type="Proteomes" id="UP000031668"/>
    </source>
</evidence>
<feature type="region of interest" description="Disordered" evidence="1">
    <location>
        <begin position="218"/>
        <end position="243"/>
    </location>
</feature>